<name>A0A0A9E1T2_ARUDO</name>
<keyword evidence="1" id="KW-0472">Membrane</keyword>
<reference evidence="2" key="2">
    <citation type="journal article" date="2015" name="Data Brief">
        <title>Shoot transcriptome of the giant reed, Arundo donax.</title>
        <authorList>
            <person name="Barrero R.A."/>
            <person name="Guerrero F.D."/>
            <person name="Moolhuijzen P."/>
            <person name="Goolsby J.A."/>
            <person name="Tidwell J."/>
            <person name="Bellgard S.E."/>
            <person name="Bellgard M.I."/>
        </authorList>
    </citation>
    <scope>NUCLEOTIDE SEQUENCE</scope>
    <source>
        <tissue evidence="2">Shoot tissue taken approximately 20 cm above the soil surface</tissue>
    </source>
</reference>
<organism evidence="2">
    <name type="scientific">Arundo donax</name>
    <name type="common">Giant reed</name>
    <name type="synonym">Donax arundinaceus</name>
    <dbReference type="NCBI Taxonomy" id="35708"/>
    <lineage>
        <taxon>Eukaryota</taxon>
        <taxon>Viridiplantae</taxon>
        <taxon>Streptophyta</taxon>
        <taxon>Embryophyta</taxon>
        <taxon>Tracheophyta</taxon>
        <taxon>Spermatophyta</taxon>
        <taxon>Magnoliopsida</taxon>
        <taxon>Liliopsida</taxon>
        <taxon>Poales</taxon>
        <taxon>Poaceae</taxon>
        <taxon>PACMAD clade</taxon>
        <taxon>Arundinoideae</taxon>
        <taxon>Arundineae</taxon>
        <taxon>Arundo</taxon>
    </lineage>
</organism>
<proteinExistence type="predicted"/>
<protein>
    <submittedName>
        <fullName evidence="2">Uncharacterized protein</fullName>
    </submittedName>
</protein>
<dbReference type="EMBL" id="GBRH01203156">
    <property type="protein sequence ID" value="JAD94739.1"/>
    <property type="molecule type" value="Transcribed_RNA"/>
</dbReference>
<keyword evidence="1" id="KW-0812">Transmembrane</keyword>
<keyword evidence="1" id="KW-1133">Transmembrane helix</keyword>
<reference evidence="2" key="1">
    <citation type="submission" date="2014-09" db="EMBL/GenBank/DDBJ databases">
        <authorList>
            <person name="Magalhaes I.L.F."/>
            <person name="Oliveira U."/>
            <person name="Santos F.R."/>
            <person name="Vidigal T.H.D.A."/>
            <person name="Brescovit A.D."/>
            <person name="Santos A.J."/>
        </authorList>
    </citation>
    <scope>NUCLEOTIDE SEQUENCE</scope>
    <source>
        <tissue evidence="2">Shoot tissue taken approximately 20 cm above the soil surface</tissue>
    </source>
</reference>
<sequence length="85" mass="9910">MIGLPVLLISKSCQSYLKESNIHWPPLQLILLDYMLYMLVTYLVTWWNNCGTSLGLLPWQFFIQTYCLWLLLVSSQSSQCLLGHQ</sequence>
<feature type="transmembrane region" description="Helical" evidence="1">
    <location>
        <begin position="27"/>
        <end position="47"/>
    </location>
</feature>
<dbReference type="AlphaFoldDB" id="A0A0A9E1T2"/>
<evidence type="ECO:0000256" key="1">
    <source>
        <dbReference type="SAM" id="Phobius"/>
    </source>
</evidence>
<evidence type="ECO:0000313" key="2">
    <source>
        <dbReference type="EMBL" id="JAD94739.1"/>
    </source>
</evidence>
<accession>A0A0A9E1T2</accession>
<feature type="transmembrane region" description="Helical" evidence="1">
    <location>
        <begin position="54"/>
        <end position="72"/>
    </location>
</feature>